<feature type="compositionally biased region" description="Low complexity" evidence="1">
    <location>
        <begin position="1322"/>
        <end position="1331"/>
    </location>
</feature>
<proteinExistence type="predicted"/>
<feature type="transmembrane region" description="Helical" evidence="2">
    <location>
        <begin position="1852"/>
        <end position="1875"/>
    </location>
</feature>
<dbReference type="OrthoDB" id="553161at2759"/>
<feature type="region of interest" description="Disordered" evidence="1">
    <location>
        <begin position="490"/>
        <end position="515"/>
    </location>
</feature>
<dbReference type="EMBL" id="BNCP01000009">
    <property type="protein sequence ID" value="GIL76687.1"/>
    <property type="molecule type" value="Genomic_DNA"/>
</dbReference>
<feature type="region of interest" description="Disordered" evidence="1">
    <location>
        <begin position="855"/>
        <end position="904"/>
    </location>
</feature>
<evidence type="ECO:0000256" key="2">
    <source>
        <dbReference type="SAM" id="Phobius"/>
    </source>
</evidence>
<reference evidence="3" key="1">
    <citation type="journal article" date="2021" name="Proc. Natl. Acad. Sci. U.S.A.">
        <title>Three genomes in the algal genus Volvox reveal the fate of a haploid sex-determining region after a transition to homothallism.</title>
        <authorList>
            <person name="Yamamoto K."/>
            <person name="Hamaji T."/>
            <person name="Kawai-Toyooka H."/>
            <person name="Matsuzaki R."/>
            <person name="Takahashi F."/>
            <person name="Nishimura Y."/>
            <person name="Kawachi M."/>
            <person name="Noguchi H."/>
            <person name="Minakuchi Y."/>
            <person name="Umen J.G."/>
            <person name="Toyoda A."/>
            <person name="Nozaki H."/>
        </authorList>
    </citation>
    <scope>NUCLEOTIDE SEQUENCE</scope>
    <source>
        <strain evidence="3">NIES-3786</strain>
    </source>
</reference>
<feature type="region of interest" description="Disordered" evidence="1">
    <location>
        <begin position="20"/>
        <end position="62"/>
    </location>
</feature>
<feature type="compositionally biased region" description="Polar residues" evidence="1">
    <location>
        <begin position="340"/>
        <end position="356"/>
    </location>
</feature>
<evidence type="ECO:0000313" key="3">
    <source>
        <dbReference type="EMBL" id="GIL76687.1"/>
    </source>
</evidence>
<evidence type="ECO:0000313" key="4">
    <source>
        <dbReference type="Proteomes" id="UP000747110"/>
    </source>
</evidence>
<feature type="compositionally biased region" description="Low complexity" evidence="1">
    <location>
        <begin position="874"/>
        <end position="894"/>
    </location>
</feature>
<accession>A0A8J4CDM9</accession>
<sequence length="2004" mass="203453">MAAATIKSCIEAGRIPKSCDVDGRLDQDESKQNSRSLVSVLPVRPQAEPSTIPPAEVADSPQKPLAYARRPGGFYVGFRGGTRQSPRLPSSRQLLTSPKLHAIELKIEGPHLCDLPQDFAARLRAFLTDALGMAPLHMAVGQGCIHLVVMLLEVACGAGPVFFPAHRHRRSRATTAGFGSLPTRLMAFMSEVLPDGSAGAPEHVEIRHSQRSYELDANPAQRHQIRRGEQPGMQQGARVIWPPPQARADATDRAITAVNADDDYTDLETPAGVVTRTDPAGVGAAIAATAPITIRTSAPASSAAAALALESSGGTWGSSSAGRPTRSWVAWPVPPGQGAAGSNMNSHAADGGTTTSGHERQHAKVTTGLAAAGIAGTVPASSPYPCDSSQAASQQLHQHGQLLLQQPKTVTMLPSESVREQFSHVASGSGDVAPNTARSGPARIWVSNPTKDETTGTLKDGNRLSLNFGNSTDLRQPLMLPHRSWACATPAETDGLQMDRPGAQRSRRGDLEETAPSVGAVAAVGAALVSGCARADAVASMASPVAGQPVQGPYDGGEGTGNVGDGYTQLPAEVATPVGTAAAAVAASCNSSSCGGVRSERVAWRQAAQSAAGSNETSLASGDGGGNCGSVSGRLKYSAFGSTLADRLGPSAGFGPSGWMGPSYPPAARILSPAHVASLNPGHQQAGALATATTNTTSNTVIVRPFGDIGIGLGVFAGNQSNHISGGGSVEIPEALAGLLMPQVPLAVARLHGQSHARAVELLSPAVVVWPQPPPPSGNPRAPSLEAPGTGLAATCADQGRTVGRGRPGISRLAPPQSPTQQLAALAPVQMLSPAQLTGELCLVMRCPDIIASTSKGHRRGVDREDPSQRDADGSSSGEGSTGNGSSNINAISGDEGTRWGCSTDSLWNEANQREGSGSGASSSGLGQVSQLVAWNRGGVIPLLQVDDSAEGCTRATLLLPLPLPQPLMSAPSDLRPPPSPHPAWERSRAVNNAVRSSAEVLLVCRNSGTPGSGSAGGGSSRGASSAPLETRAMADSPSGGGRGSAGGVPLTTATSVSPGAQLLYMAWRRGQSLGPPCPLLLLPNGLEDVVSELQVLQPQPAQVPQLTSYQAFIADLGTWLEALHALTSVPWASPLPSSGTAGGNGNAGGGGVSVGISGGIAGSHGRSYHSLQSFSSRLSGPGTGIGMASGSNAVTGASTTGSPAHGDVLTRGCSLANSGSSPWRTAAAAEHISSTATFSARLAAVTLGPTTAKARGTVAVPGVGAAATATELPLESELNTELSLGNLAQRAEEQLSPFRAAGTLSSAMMMHQPHQVPPPVTAQQPAPAQPLSQGQRAPSASTLFSGSDVTEEKIARFADEVFCLGCDLLVYSVGRGAVATARFIMGRLLSLSPHAACIALLGIGGTAIPTASAAAATAAAGQSSSTSPSRSVGSTGTRGGGPGPSKLQHALSSIIGTEATVVAGSLAVRSALLRAVLDTCRANSEFGRTLLHLAVLSRSLPMVRLLLEIWPQEYGLQASELNRLDKAGLPPAAYLPQAAALCPQAHRGVEGSGGEAEFAIVAKPMLRALGRPLPVEDFSEVAVDATEVAEELGRWGLQAVQEGSNEAASLVASGVRIHGGASAGSGFAATGSSGGAEGSTGAAAWEARRLSGGHVGRSRSVSILSDGGGIGDGGGIWRSANGTRRLAPSEDEPARGGILRPLEGGLAAMPFTSPDASGVVATAAARDPAGPPPGPAALAAATAVWPQVAQTAFVHQPGDPGRPLLRWALWATVQMLLGSIQALVVLLFAMPRARDLPPSASFLAIPGALLWLPSLCLALTSCLSTVTALLPPPWPPFLLLLQPRWPEALPPWLPAAFTSMGRALACVMSLAAAVEVSRATRGIHGGGGSGIVETGAGHGGLLMLMAGGRGMSGAEASVRMLLMTLAPTALEAAYVEPQIRATLLMSEYGLPLLYVMLYDSVPAAVVWLTYSASNVVLGMAVVALMDLHARASAATAAAMGGGR</sequence>
<feature type="region of interest" description="Disordered" evidence="1">
    <location>
        <begin position="1316"/>
        <end position="1345"/>
    </location>
</feature>
<gene>
    <name evidence="3" type="ORF">Vretifemale_6240</name>
</gene>
<keyword evidence="2" id="KW-0812">Transmembrane</keyword>
<feature type="transmembrane region" description="Helical" evidence="2">
    <location>
        <begin position="1768"/>
        <end position="1791"/>
    </location>
</feature>
<comment type="caution">
    <text evidence="3">The sequence shown here is derived from an EMBL/GenBank/DDBJ whole genome shotgun (WGS) entry which is preliminary data.</text>
</comment>
<name>A0A8J4CDM9_9CHLO</name>
<feature type="compositionally biased region" description="Basic and acidic residues" evidence="1">
    <location>
        <begin position="20"/>
        <end position="32"/>
    </location>
</feature>
<feature type="region of interest" description="Disordered" evidence="1">
    <location>
        <begin position="969"/>
        <end position="988"/>
    </location>
</feature>
<feature type="region of interest" description="Disordered" evidence="1">
    <location>
        <begin position="1421"/>
        <end position="1445"/>
    </location>
</feature>
<feature type="region of interest" description="Disordered" evidence="1">
    <location>
        <begin position="799"/>
        <end position="819"/>
    </location>
</feature>
<feature type="transmembrane region" description="Helical" evidence="2">
    <location>
        <begin position="1803"/>
        <end position="1832"/>
    </location>
</feature>
<dbReference type="Proteomes" id="UP000747110">
    <property type="component" value="Unassembled WGS sequence"/>
</dbReference>
<evidence type="ECO:0000256" key="1">
    <source>
        <dbReference type="SAM" id="MobiDB-lite"/>
    </source>
</evidence>
<feature type="region of interest" description="Disordered" evidence="1">
    <location>
        <begin position="312"/>
        <end position="361"/>
    </location>
</feature>
<organism evidence="3 4">
    <name type="scientific">Volvox reticuliferus</name>
    <dbReference type="NCBI Taxonomy" id="1737510"/>
    <lineage>
        <taxon>Eukaryota</taxon>
        <taxon>Viridiplantae</taxon>
        <taxon>Chlorophyta</taxon>
        <taxon>core chlorophytes</taxon>
        <taxon>Chlorophyceae</taxon>
        <taxon>CS clade</taxon>
        <taxon>Chlamydomonadales</taxon>
        <taxon>Volvocaceae</taxon>
        <taxon>Volvox</taxon>
    </lineage>
</organism>
<feature type="compositionally biased region" description="Gly residues" evidence="1">
    <location>
        <begin position="1011"/>
        <end position="1021"/>
    </location>
</feature>
<keyword evidence="2" id="KW-0472">Membrane</keyword>
<protein>
    <recommendedName>
        <fullName evidence="5">ANK_REP_REGION domain-containing protein</fullName>
    </recommendedName>
</protein>
<feature type="compositionally biased region" description="Low complexity" evidence="1">
    <location>
        <begin position="312"/>
        <end position="322"/>
    </location>
</feature>
<keyword evidence="2" id="KW-1133">Transmembrane helix</keyword>
<feature type="region of interest" description="Disordered" evidence="1">
    <location>
        <begin position="1010"/>
        <end position="1053"/>
    </location>
</feature>
<feature type="compositionally biased region" description="Polar residues" evidence="1">
    <location>
        <begin position="1332"/>
        <end position="1345"/>
    </location>
</feature>
<evidence type="ECO:0008006" key="5">
    <source>
        <dbReference type="Google" id="ProtNLM"/>
    </source>
</evidence>
<feature type="compositionally biased region" description="Basic and acidic residues" evidence="1">
    <location>
        <begin position="860"/>
        <end position="873"/>
    </location>
</feature>
<feature type="compositionally biased region" description="Low complexity" evidence="1">
    <location>
        <begin position="1421"/>
        <end position="1436"/>
    </location>
</feature>
<keyword evidence="4" id="KW-1185">Reference proteome</keyword>